<dbReference type="Pfam" id="PF06778">
    <property type="entry name" value="Chlor_dismutase"/>
    <property type="match status" value="1"/>
</dbReference>
<gene>
    <name evidence="4" type="ORF">GCM10007108_10800</name>
</gene>
<evidence type="ECO:0000256" key="3">
    <source>
        <dbReference type="ARBA" id="ARBA00023004"/>
    </source>
</evidence>
<dbReference type="InterPro" id="IPR011008">
    <property type="entry name" value="Dimeric_a/b-barrel"/>
</dbReference>
<keyword evidence="2" id="KW-0479">Metal-binding</keyword>
<dbReference type="PANTHER" id="PTHR36843">
    <property type="entry name" value="HEME-DEPENDENT PEROXIDASE YWFI-RELATED"/>
    <property type="match status" value="1"/>
</dbReference>
<evidence type="ECO:0000313" key="5">
    <source>
        <dbReference type="Proteomes" id="UP000632195"/>
    </source>
</evidence>
<dbReference type="GO" id="GO:0016491">
    <property type="term" value="F:oxidoreductase activity"/>
    <property type="evidence" value="ECO:0007669"/>
    <property type="project" value="InterPro"/>
</dbReference>
<dbReference type="Proteomes" id="UP000632195">
    <property type="component" value="Unassembled WGS sequence"/>
</dbReference>
<reference evidence="4" key="2">
    <citation type="submission" date="2022-09" db="EMBL/GenBank/DDBJ databases">
        <authorList>
            <person name="Sun Q."/>
            <person name="Ohkuma M."/>
        </authorList>
    </citation>
    <scope>NUCLEOTIDE SEQUENCE</scope>
    <source>
        <strain evidence="4">JCM 13583</strain>
    </source>
</reference>
<comment type="caution">
    <text evidence="4">The sequence shown here is derived from an EMBL/GenBank/DDBJ whole genome shotgun (WGS) entry which is preliminary data.</text>
</comment>
<dbReference type="PANTHER" id="PTHR36843:SF1">
    <property type="entry name" value="COPROHEME DECARBOXYLASE"/>
    <property type="match status" value="1"/>
</dbReference>
<dbReference type="GO" id="GO:0046872">
    <property type="term" value="F:metal ion binding"/>
    <property type="evidence" value="ECO:0007669"/>
    <property type="project" value="UniProtKB-KW"/>
</dbReference>
<evidence type="ECO:0000256" key="1">
    <source>
        <dbReference type="ARBA" id="ARBA00022617"/>
    </source>
</evidence>
<keyword evidence="3" id="KW-0408">Iron</keyword>
<name>A0AA37F9I7_9ARCH</name>
<proteinExistence type="predicted"/>
<reference evidence="4" key="1">
    <citation type="journal article" date="2014" name="Int. J. Syst. Evol. Microbiol.">
        <title>Complete genome sequence of Corynebacterium casei LMG S-19264T (=DSM 44701T), isolated from a smear-ripened cheese.</title>
        <authorList>
            <consortium name="US DOE Joint Genome Institute (JGI-PGF)"/>
            <person name="Walter F."/>
            <person name="Albersmeier A."/>
            <person name="Kalinowski J."/>
            <person name="Ruckert C."/>
        </authorList>
    </citation>
    <scope>NUCLEOTIDE SEQUENCE</scope>
    <source>
        <strain evidence="4">JCM 13583</strain>
    </source>
</reference>
<dbReference type="EMBL" id="BMNY01000001">
    <property type="protein sequence ID" value="GGM74683.1"/>
    <property type="molecule type" value="Genomic_DNA"/>
</dbReference>
<dbReference type="RefSeq" id="WP_188680952.1">
    <property type="nucleotide sequence ID" value="NZ_BMNY01000001.1"/>
</dbReference>
<organism evidence="4 5">
    <name type="scientific">Thermogymnomonas acidicola</name>
    <dbReference type="NCBI Taxonomy" id="399579"/>
    <lineage>
        <taxon>Archaea</taxon>
        <taxon>Methanobacteriati</taxon>
        <taxon>Thermoplasmatota</taxon>
        <taxon>Thermoplasmata</taxon>
        <taxon>Thermoplasmatales</taxon>
        <taxon>Thermogymnomonas</taxon>
    </lineage>
</organism>
<dbReference type="SUPFAM" id="SSF54909">
    <property type="entry name" value="Dimeric alpha+beta barrel"/>
    <property type="match status" value="1"/>
</dbReference>
<dbReference type="AlphaFoldDB" id="A0AA37F9I7"/>
<evidence type="ECO:0000313" key="4">
    <source>
        <dbReference type="EMBL" id="GGM74683.1"/>
    </source>
</evidence>
<dbReference type="GO" id="GO:0020037">
    <property type="term" value="F:heme binding"/>
    <property type="evidence" value="ECO:0007669"/>
    <property type="project" value="InterPro"/>
</dbReference>
<keyword evidence="1" id="KW-0349">Heme</keyword>
<protein>
    <submittedName>
        <fullName evidence="4">Chlorite dismutase</fullName>
    </submittedName>
</protein>
<accession>A0AA37F9I7</accession>
<dbReference type="InterPro" id="IPR010644">
    <property type="entry name" value="ChdC/CLD"/>
</dbReference>
<dbReference type="Gene3D" id="3.30.70.1030">
    <property type="entry name" value="Apc35880, domain 1"/>
    <property type="match status" value="1"/>
</dbReference>
<keyword evidence="5" id="KW-1185">Reference proteome</keyword>
<evidence type="ECO:0000256" key="2">
    <source>
        <dbReference type="ARBA" id="ARBA00022723"/>
    </source>
</evidence>
<sequence length="213" mass="24737">MGGEIYISVLCLSWTDEAWSRPADMEGARARILEREGYPEDLINLHFYSSLRWDADIILWFSSRRPESFAEVKAAALGRGAGLIRASYSMMSIYEGSPYLRDGAKPEDTLTREPKKYFIAYPMSKTPDWYLIGFEERKEILQEHIRMAVQHPENKDIRSYTTYSFGIGDQEFVVMYETDSLLNWSHVTEKLREARARKWIVKETPIFLGSLIS</sequence>